<dbReference type="OrthoDB" id="3456672at2"/>
<protein>
    <submittedName>
        <fullName evidence="2">Uncharacterized protein (DUF2236 family)</fullName>
    </submittedName>
</protein>
<comment type="caution">
    <text evidence="2">The sequence shown here is derived from an EMBL/GenBank/DDBJ whole genome shotgun (WGS) entry which is preliminary data.</text>
</comment>
<dbReference type="InterPro" id="IPR018713">
    <property type="entry name" value="MPAB/Lcp_cat_dom"/>
</dbReference>
<evidence type="ECO:0000313" key="3">
    <source>
        <dbReference type="Proteomes" id="UP000278962"/>
    </source>
</evidence>
<proteinExistence type="predicted"/>
<dbReference type="AlphaFoldDB" id="A0A660LBX7"/>
<reference evidence="2 3" key="1">
    <citation type="submission" date="2018-10" db="EMBL/GenBank/DDBJ databases">
        <title>Genomic Encyclopedia of Archaeal and Bacterial Type Strains, Phase II (KMG-II): from individual species to whole genera.</title>
        <authorList>
            <person name="Goeker M."/>
        </authorList>
    </citation>
    <scope>NUCLEOTIDE SEQUENCE [LARGE SCALE GENOMIC DNA]</scope>
    <source>
        <strain evidence="2 3">DSM 14954</strain>
    </source>
</reference>
<keyword evidence="3" id="KW-1185">Reference proteome</keyword>
<dbReference type="EMBL" id="RBIL01000001">
    <property type="protein sequence ID" value="RKQ92538.1"/>
    <property type="molecule type" value="Genomic_DNA"/>
</dbReference>
<dbReference type="GO" id="GO:0016491">
    <property type="term" value="F:oxidoreductase activity"/>
    <property type="evidence" value="ECO:0007669"/>
    <property type="project" value="InterPro"/>
</dbReference>
<name>A0A660LBX7_9ACTN</name>
<evidence type="ECO:0000259" key="1">
    <source>
        <dbReference type="Pfam" id="PF09995"/>
    </source>
</evidence>
<accession>A0A660LBX7</accession>
<organism evidence="2 3">
    <name type="scientific">Solirubrobacter pauli</name>
    <dbReference type="NCBI Taxonomy" id="166793"/>
    <lineage>
        <taxon>Bacteria</taxon>
        <taxon>Bacillati</taxon>
        <taxon>Actinomycetota</taxon>
        <taxon>Thermoleophilia</taxon>
        <taxon>Solirubrobacterales</taxon>
        <taxon>Solirubrobacteraceae</taxon>
        <taxon>Solirubrobacter</taxon>
    </lineage>
</organism>
<dbReference type="Pfam" id="PF09995">
    <property type="entry name" value="MPAB_Lcp_cat"/>
    <property type="match status" value="1"/>
</dbReference>
<dbReference type="Proteomes" id="UP000278962">
    <property type="component" value="Unassembled WGS sequence"/>
</dbReference>
<feature type="domain" description="ER-bound oxygenase mpaB/mpaB'/Rubber oxygenase catalytic" evidence="1">
    <location>
        <begin position="14"/>
        <end position="246"/>
    </location>
</feature>
<evidence type="ECO:0000313" key="2">
    <source>
        <dbReference type="EMBL" id="RKQ92538.1"/>
    </source>
</evidence>
<dbReference type="PANTHER" id="PTHR36151:SF3">
    <property type="entry name" value="ER-BOUND OXYGENASE MPAB_MPAB'_RUBBER OXYGENASE CATALYTIC DOMAIN-CONTAINING PROTEIN"/>
    <property type="match status" value="1"/>
</dbReference>
<dbReference type="PANTHER" id="PTHR36151">
    <property type="entry name" value="BLR2777 PROTEIN"/>
    <property type="match status" value="1"/>
</dbReference>
<gene>
    <name evidence="2" type="ORF">C8N24_2389</name>
</gene>
<sequence>MQRYFDHHSLLREVVSHRLTALSGPRALLVMAAHPVAFAGFFAHTGALDDPYGRLRRTGRVMDAVAFGTRAEAERMTAPVRRAHSRVRGVLSADAGRFPAGTPYRGDDPELLLWILAALAESAMLVFPRAVRTLSREELNELWLDYREVGRMFALAGDEMPPDIDAFERYMADMYASGDLCVTDAARELAIDIVLKPPVPVKFLAVRELVNQVTVGLVPAGLRRQYGFKWDPVRGAALVGAAQVLRRLPV</sequence>